<evidence type="ECO:0000256" key="9">
    <source>
        <dbReference type="ARBA" id="ARBA00022833"/>
    </source>
</evidence>
<organism evidence="13 14">
    <name type="scientific">Plasmopara halstedii</name>
    <name type="common">Downy mildew of sunflower</name>
    <dbReference type="NCBI Taxonomy" id="4781"/>
    <lineage>
        <taxon>Eukaryota</taxon>
        <taxon>Sar</taxon>
        <taxon>Stramenopiles</taxon>
        <taxon>Oomycota</taxon>
        <taxon>Peronosporomycetes</taxon>
        <taxon>Peronosporales</taxon>
        <taxon>Peronosporaceae</taxon>
        <taxon>Plasmopara</taxon>
    </lineage>
</organism>
<dbReference type="GO" id="GO:0046872">
    <property type="term" value="F:metal ion binding"/>
    <property type="evidence" value="ECO:0007669"/>
    <property type="project" value="UniProtKB-KW"/>
</dbReference>
<dbReference type="FunFam" id="3.40.140.10:FF:000001">
    <property type="entry name" value="26S proteasome non-ATPase regulatory subunit"/>
    <property type="match status" value="1"/>
</dbReference>
<comment type="similarity">
    <text evidence="1">Belongs to the carnosine N-methyltransferase family.</text>
</comment>
<dbReference type="EC" id="2.1.1.22" evidence="2"/>
<evidence type="ECO:0000313" key="13">
    <source>
        <dbReference type="EMBL" id="CEG41060.1"/>
    </source>
</evidence>
<evidence type="ECO:0000256" key="7">
    <source>
        <dbReference type="ARBA" id="ARBA00022723"/>
    </source>
</evidence>
<dbReference type="SUPFAM" id="SSF53335">
    <property type="entry name" value="S-adenosyl-L-methionine-dependent methyltransferases"/>
    <property type="match status" value="1"/>
</dbReference>
<keyword evidence="5" id="KW-0808">Transferase</keyword>
<dbReference type="CDD" id="cd08069">
    <property type="entry name" value="MPN_RPN11_CSN5"/>
    <property type="match status" value="1"/>
</dbReference>
<dbReference type="InterPro" id="IPR056263">
    <property type="entry name" value="RPN11_C"/>
</dbReference>
<evidence type="ECO:0000256" key="8">
    <source>
        <dbReference type="ARBA" id="ARBA00022801"/>
    </source>
</evidence>
<keyword evidence="14" id="KW-1185">Reference proteome</keyword>
<evidence type="ECO:0000256" key="5">
    <source>
        <dbReference type="ARBA" id="ARBA00022679"/>
    </source>
</evidence>
<evidence type="ECO:0000256" key="6">
    <source>
        <dbReference type="ARBA" id="ARBA00022691"/>
    </source>
</evidence>
<keyword evidence="7" id="KW-0479">Metal-binding</keyword>
<dbReference type="AlphaFoldDB" id="A0A0P1AJS0"/>
<keyword evidence="4" id="KW-0645">Protease</keyword>
<evidence type="ECO:0000256" key="4">
    <source>
        <dbReference type="ARBA" id="ARBA00022670"/>
    </source>
</evidence>
<keyword evidence="10 13" id="KW-0647">Proteasome</keyword>
<dbReference type="GeneID" id="36406284"/>
<evidence type="ECO:0000256" key="2">
    <source>
        <dbReference type="ARBA" id="ARBA00012003"/>
    </source>
</evidence>
<keyword evidence="11" id="KW-0482">Metalloprotease</keyword>
<dbReference type="PANTHER" id="PTHR12303">
    <property type="entry name" value="CARNOSINE N-METHYLTRANSFERASE"/>
    <property type="match status" value="1"/>
</dbReference>
<keyword evidence="3" id="KW-0489">Methyltransferase</keyword>
<proteinExistence type="inferred from homology"/>
<evidence type="ECO:0000259" key="12">
    <source>
        <dbReference type="PROSITE" id="PS50249"/>
    </source>
</evidence>
<keyword evidence="6" id="KW-0949">S-adenosyl-L-methionine</keyword>
<dbReference type="EMBL" id="CCYD01000524">
    <property type="protein sequence ID" value="CEG41060.1"/>
    <property type="molecule type" value="Genomic_DNA"/>
</dbReference>
<dbReference type="FunFam" id="3.40.50.150:FF:000390">
    <property type="entry name" value="Short/branched chain specific acyl-CoA dehydrogenase"/>
    <property type="match status" value="1"/>
</dbReference>
<dbReference type="Pfam" id="PF01398">
    <property type="entry name" value="JAB"/>
    <property type="match status" value="1"/>
</dbReference>
<dbReference type="OrthoDB" id="605656at2759"/>
<dbReference type="GO" id="GO:0008237">
    <property type="term" value="F:metallopeptidase activity"/>
    <property type="evidence" value="ECO:0007669"/>
    <property type="project" value="UniProtKB-KW"/>
</dbReference>
<dbReference type="Pfam" id="PF23594">
    <property type="entry name" value="RPN11_C"/>
    <property type="match status" value="1"/>
</dbReference>
<dbReference type="GO" id="GO:0030735">
    <property type="term" value="F:carnosine N-methyltransferase activity"/>
    <property type="evidence" value="ECO:0007669"/>
    <property type="project" value="UniProtKB-EC"/>
</dbReference>
<dbReference type="InterPro" id="IPR029063">
    <property type="entry name" value="SAM-dependent_MTases_sf"/>
</dbReference>
<dbReference type="SMART" id="SM00232">
    <property type="entry name" value="JAB_MPN"/>
    <property type="match status" value="1"/>
</dbReference>
<dbReference type="Pfam" id="PF07942">
    <property type="entry name" value="CARME"/>
    <property type="match status" value="2"/>
</dbReference>
<dbReference type="Gene3D" id="3.40.140.10">
    <property type="entry name" value="Cytidine Deaminase, domain 2"/>
    <property type="match status" value="1"/>
</dbReference>
<evidence type="ECO:0000313" key="14">
    <source>
        <dbReference type="Proteomes" id="UP000054928"/>
    </source>
</evidence>
<dbReference type="InterPro" id="IPR012901">
    <property type="entry name" value="CARME"/>
</dbReference>
<dbReference type="PANTHER" id="PTHR12303:SF6">
    <property type="entry name" value="CARNOSINE N-METHYLTRANSFERASE"/>
    <property type="match status" value="1"/>
</dbReference>
<name>A0A0P1AJS0_PLAHL</name>
<evidence type="ECO:0000256" key="10">
    <source>
        <dbReference type="ARBA" id="ARBA00022942"/>
    </source>
</evidence>
<dbReference type="GO" id="GO:0032259">
    <property type="term" value="P:methylation"/>
    <property type="evidence" value="ECO:0007669"/>
    <property type="project" value="UniProtKB-KW"/>
</dbReference>
<dbReference type="Proteomes" id="UP000054928">
    <property type="component" value="Unassembled WGS sequence"/>
</dbReference>
<feature type="domain" description="MPN" evidence="12">
    <location>
        <begin position="368"/>
        <end position="503"/>
    </location>
</feature>
<sequence>MEQDPEEQEHYQSVLLSFREYESYMMREIYRRKKHMQAMPVEMQRRLPQGSTFRNLHHFVNATHHNQIFFERVVQAQLKNGPAVELPEVVPRTPLQSPPRHFSKLKSTLHQFVRDWSDEGKKEREMCYSPIIKELCRVLFVDKDNPLNRPRVLLPGAGLGRLALEIAAKGYAVQGNEFSYQMLFASNFILNWAPQPLQFEIHPWIHNPSNALNFSMCAGEFLEAYANDKECWDCIVTCFFIDAAPNVIEYIAAFERMLKPGGFWINLGPLLYHWQNAGGDDDDRYEQSIELSYEEIKHVMNTYNFRIQKESQRECFYANNIKTCNCLDDAAPTSTMDRLQRLFGNLPGLPGQGGPGSDGPLVDTAEKVHISSLALLKMLKHGRAGVPMEVMGLMLGEFVDDYTVNCIDVFAMPQSGTGVSVEAVDPVFQMKMLEMLKQTGRAEMVVGWYHSHPGFGCWLSGVDINTQQSFEALNPRAVAVVVDPIQSVKGKVVIDAFRLINPQLMMMGQEPRQTTSNIGHLNKPSIQALIHGLNRHYYSIAIDYRKNELEEQMLMNLHKNTWSDGLVLTKFEDHSKENEKTVKSMLALTEQYNTRVQEEEEKTPEELEVLNVGKLDPKKHLENDVYEIMALNTVQCLGAMLDTIVF</sequence>
<accession>A0A0P1AJS0</accession>
<reference evidence="14" key="1">
    <citation type="submission" date="2014-09" db="EMBL/GenBank/DDBJ databases">
        <authorList>
            <person name="Sharma Rahul"/>
            <person name="Thines Marco"/>
        </authorList>
    </citation>
    <scope>NUCLEOTIDE SEQUENCE [LARGE SCALE GENOMIC DNA]</scope>
</reference>
<dbReference type="SMART" id="SM01296">
    <property type="entry name" value="N2227"/>
    <property type="match status" value="1"/>
</dbReference>
<evidence type="ECO:0000256" key="3">
    <source>
        <dbReference type="ARBA" id="ARBA00022603"/>
    </source>
</evidence>
<keyword evidence="9" id="KW-0862">Zinc</keyword>
<dbReference type="RefSeq" id="XP_024577429.1">
    <property type="nucleotide sequence ID" value="XM_024726787.1"/>
</dbReference>
<evidence type="ECO:0000256" key="11">
    <source>
        <dbReference type="ARBA" id="ARBA00023049"/>
    </source>
</evidence>
<keyword evidence="8" id="KW-0378">Hydrolase</keyword>
<dbReference type="InterPro" id="IPR037518">
    <property type="entry name" value="MPN"/>
</dbReference>
<dbReference type="PROSITE" id="PS50249">
    <property type="entry name" value="MPN"/>
    <property type="match status" value="1"/>
</dbReference>
<dbReference type="GO" id="GO:0006508">
    <property type="term" value="P:proteolysis"/>
    <property type="evidence" value="ECO:0007669"/>
    <property type="project" value="UniProtKB-KW"/>
</dbReference>
<dbReference type="SUPFAM" id="SSF102712">
    <property type="entry name" value="JAB1/MPN domain"/>
    <property type="match status" value="1"/>
</dbReference>
<dbReference type="GO" id="GO:0000502">
    <property type="term" value="C:proteasome complex"/>
    <property type="evidence" value="ECO:0007669"/>
    <property type="project" value="UniProtKB-KW"/>
</dbReference>
<protein>
    <recommendedName>
        <fullName evidence="2">carnosine N-methyltransferase</fullName>
        <ecNumber evidence="2">2.1.1.22</ecNumber>
    </recommendedName>
</protein>
<dbReference type="Gene3D" id="3.40.50.150">
    <property type="entry name" value="Vaccinia Virus protein VP39"/>
    <property type="match status" value="1"/>
</dbReference>
<dbReference type="STRING" id="4781.A0A0P1AJS0"/>
<evidence type="ECO:0000256" key="1">
    <source>
        <dbReference type="ARBA" id="ARBA00010086"/>
    </source>
</evidence>
<dbReference type="InterPro" id="IPR000555">
    <property type="entry name" value="JAMM/MPN+_dom"/>
</dbReference>